<name>A0AAJ0G831_9PEZI</name>
<keyword evidence="2" id="KW-1185">Reference proteome</keyword>
<dbReference type="AlphaFoldDB" id="A0AAJ0G831"/>
<dbReference type="EMBL" id="JAWDJX010000019">
    <property type="protein sequence ID" value="KAK3052779.1"/>
    <property type="molecule type" value="Genomic_DNA"/>
</dbReference>
<organism evidence="1 2">
    <name type="scientific">Extremus antarcticus</name>
    <dbReference type="NCBI Taxonomy" id="702011"/>
    <lineage>
        <taxon>Eukaryota</taxon>
        <taxon>Fungi</taxon>
        <taxon>Dikarya</taxon>
        <taxon>Ascomycota</taxon>
        <taxon>Pezizomycotina</taxon>
        <taxon>Dothideomycetes</taxon>
        <taxon>Dothideomycetidae</taxon>
        <taxon>Mycosphaerellales</taxon>
        <taxon>Extremaceae</taxon>
        <taxon>Extremus</taxon>
    </lineage>
</organism>
<accession>A0AAJ0G831</accession>
<evidence type="ECO:0000313" key="1">
    <source>
        <dbReference type="EMBL" id="KAK3052779.1"/>
    </source>
</evidence>
<reference evidence="1" key="1">
    <citation type="submission" date="2023-04" db="EMBL/GenBank/DDBJ databases">
        <title>Black Yeasts Isolated from many extreme environments.</title>
        <authorList>
            <person name="Coleine C."/>
            <person name="Stajich J.E."/>
            <person name="Selbmann L."/>
        </authorList>
    </citation>
    <scope>NUCLEOTIDE SEQUENCE</scope>
    <source>
        <strain evidence="1">CCFEE 5312</strain>
    </source>
</reference>
<evidence type="ECO:0000313" key="2">
    <source>
        <dbReference type="Proteomes" id="UP001271007"/>
    </source>
</evidence>
<proteinExistence type="predicted"/>
<sequence>MKLDLLMIARGAMAQLDDQKTKSCSNGFLLTPEKLDDILVSVNFTNVQRIEIVDNGSRSIPQIIRTLRAAFGTTQAPPHIAITIKTTWLSVTELNQLSAASNPGKSAPLRSTGVGIWQIPVGHGQHITLVQTQLRKAWRRLKFDPAIDLDAVTGAICSQTDSLTLTELFLQRAMLALPLCGPKPESAQARRQSWQEMTAVEFVKPYAACGGLGDLKGVSYDVRSLYSGKDEVALSQRLEASEVYAPDAAASPRDCQDASIFDVHTPRTFDIQFEARPATSRIAPAQQSRCLQDSLKRGSSMLSIISSASDRDLSAQRPLSWLYANSFTAAAGTSPPVMDV</sequence>
<protein>
    <submittedName>
        <fullName evidence="1">Uncharacterized protein</fullName>
    </submittedName>
</protein>
<dbReference type="Proteomes" id="UP001271007">
    <property type="component" value="Unassembled WGS sequence"/>
</dbReference>
<comment type="caution">
    <text evidence="1">The sequence shown here is derived from an EMBL/GenBank/DDBJ whole genome shotgun (WGS) entry which is preliminary data.</text>
</comment>
<gene>
    <name evidence="1" type="ORF">LTR09_006262</name>
</gene>